<dbReference type="InterPro" id="IPR009081">
    <property type="entry name" value="PP-bd_ACP"/>
</dbReference>
<reference evidence="2 3" key="1">
    <citation type="submission" date="2019-02" db="EMBL/GenBank/DDBJ databases">
        <title>Emended description of the genus Rhodopseudomonas and description of Rhodopseudomonas albus sp. nov., a non-phototrophic, heavy-metal-tolerant bacterium isolated from garden soil.</title>
        <authorList>
            <person name="Bao Z."/>
            <person name="Cao W.W."/>
            <person name="Sato Y."/>
            <person name="Nishizawa T."/>
            <person name="Zhao J."/>
            <person name="Guo Y."/>
            <person name="Ohta H."/>
        </authorList>
    </citation>
    <scope>NUCLEOTIDE SEQUENCE [LARGE SCALE GENOMIC DNA]</scope>
    <source>
        <strain evidence="2 3">SK50-23</strain>
    </source>
</reference>
<organism evidence="2 3">
    <name type="scientific">Tardiphaga alba</name>
    <dbReference type="NCBI Taxonomy" id="340268"/>
    <lineage>
        <taxon>Bacteria</taxon>
        <taxon>Pseudomonadati</taxon>
        <taxon>Pseudomonadota</taxon>
        <taxon>Alphaproteobacteria</taxon>
        <taxon>Hyphomicrobiales</taxon>
        <taxon>Nitrobacteraceae</taxon>
        <taxon>Tardiphaga</taxon>
    </lineage>
</organism>
<dbReference type="Gene3D" id="1.10.1200.10">
    <property type="entry name" value="ACP-like"/>
    <property type="match status" value="1"/>
</dbReference>
<name>A0ABX8ABC1_9BRAD</name>
<evidence type="ECO:0000313" key="2">
    <source>
        <dbReference type="EMBL" id="QUS39095.1"/>
    </source>
</evidence>
<dbReference type="Pfam" id="PF00550">
    <property type="entry name" value="PP-binding"/>
    <property type="match status" value="1"/>
</dbReference>
<proteinExistence type="predicted"/>
<dbReference type="Proteomes" id="UP000682843">
    <property type="component" value="Chromosome"/>
</dbReference>
<sequence>MDPGLTGPESGVLVLSQTVDAIREFIRAQGKVAKDDDLFSDEVDLFDYGYLDSFGIVGLIEQINESFKVDLSDVDFYESGQRTIKGIADLLDSRRAGA</sequence>
<accession>A0ABX8ABC1</accession>
<dbReference type="EMBL" id="CP036498">
    <property type="protein sequence ID" value="QUS39095.1"/>
    <property type="molecule type" value="Genomic_DNA"/>
</dbReference>
<keyword evidence="3" id="KW-1185">Reference proteome</keyword>
<dbReference type="PROSITE" id="PS50075">
    <property type="entry name" value="CARRIER"/>
    <property type="match status" value="1"/>
</dbReference>
<gene>
    <name evidence="2" type="ORF">RPMA_09795</name>
</gene>
<evidence type="ECO:0000259" key="1">
    <source>
        <dbReference type="PROSITE" id="PS50075"/>
    </source>
</evidence>
<evidence type="ECO:0000313" key="3">
    <source>
        <dbReference type="Proteomes" id="UP000682843"/>
    </source>
</evidence>
<dbReference type="InterPro" id="IPR036736">
    <property type="entry name" value="ACP-like_sf"/>
</dbReference>
<dbReference type="SUPFAM" id="SSF47336">
    <property type="entry name" value="ACP-like"/>
    <property type="match status" value="1"/>
</dbReference>
<protein>
    <submittedName>
        <fullName evidence="2">Acyl carrier protein</fullName>
    </submittedName>
</protein>
<feature type="domain" description="Carrier" evidence="1">
    <location>
        <begin position="16"/>
        <end position="95"/>
    </location>
</feature>